<dbReference type="GO" id="GO:0005829">
    <property type="term" value="C:cytosol"/>
    <property type="evidence" value="ECO:0007669"/>
    <property type="project" value="TreeGrafter"/>
</dbReference>
<proteinExistence type="predicted"/>
<dbReference type="Pfam" id="PF01156">
    <property type="entry name" value="IU_nuc_hydro"/>
    <property type="match status" value="1"/>
</dbReference>
<dbReference type="GO" id="GO:0008477">
    <property type="term" value="F:purine nucleosidase activity"/>
    <property type="evidence" value="ECO:0007669"/>
    <property type="project" value="TreeGrafter"/>
</dbReference>
<sequence>MRCLIDCDPGADDVLALLFALQRVELDVQGIVTVAGNVPLEEVTANACGVVELTGRNLPVCAGSDRPLVKGRYHASEVHGESGIGPLKLPQGLEHRVNTNFIDFYMEKLFATEEKTTIIALGPLTNVALLLRTRPEAMERIEGIVFMGGAYGTGNVTPFAEFNAYVDPEAYKIVFDSGLPVTMVGLDATHETLISPQEIANLRANTPESTFIKDLLTWYCHNVMTVYGYAGSHMHDPSAIMMLVHPEIFRTFDASLTISTQEDYTRAHILVDRSAPRKNVTVTSGLDNEAFKSIFFHTLEKYLSKEDL</sequence>
<name>A0A941HP41_9CLOT</name>
<dbReference type="PANTHER" id="PTHR12304:SF4">
    <property type="entry name" value="URIDINE NUCLEOSIDASE"/>
    <property type="match status" value="1"/>
</dbReference>
<organism evidence="4 5">
    <name type="scientific">Proteiniclasticum sediminis</name>
    <dbReference type="NCBI Taxonomy" id="2804028"/>
    <lineage>
        <taxon>Bacteria</taxon>
        <taxon>Bacillati</taxon>
        <taxon>Bacillota</taxon>
        <taxon>Clostridia</taxon>
        <taxon>Eubacteriales</taxon>
        <taxon>Clostridiaceae</taxon>
        <taxon>Proteiniclasticum</taxon>
    </lineage>
</organism>
<feature type="domain" description="Inosine/uridine-preferring nucleoside hydrolase" evidence="3">
    <location>
        <begin position="4"/>
        <end position="292"/>
    </location>
</feature>
<accession>A0A941HP41</accession>
<comment type="caution">
    <text evidence="4">The sequence shown here is derived from an EMBL/GenBank/DDBJ whole genome shotgun (WGS) entry which is preliminary data.</text>
</comment>
<protein>
    <submittedName>
        <fullName evidence="4">Nucleoside hydrolase</fullName>
    </submittedName>
</protein>
<evidence type="ECO:0000313" key="5">
    <source>
        <dbReference type="Proteomes" id="UP000675379"/>
    </source>
</evidence>
<reference evidence="4" key="1">
    <citation type="submission" date="2021-04" db="EMBL/GenBank/DDBJ databases">
        <title>Proteiniclasticum sedimins sp. nov., an obligate anaerobic bacterium isolated from anaerobic sludge.</title>
        <authorList>
            <person name="Liu J."/>
        </authorList>
    </citation>
    <scope>NUCLEOTIDE SEQUENCE</scope>
    <source>
        <strain evidence="4">BAD-10</strain>
    </source>
</reference>
<evidence type="ECO:0000256" key="1">
    <source>
        <dbReference type="ARBA" id="ARBA00022801"/>
    </source>
</evidence>
<dbReference type="AlphaFoldDB" id="A0A941HP41"/>
<evidence type="ECO:0000256" key="2">
    <source>
        <dbReference type="ARBA" id="ARBA00023295"/>
    </source>
</evidence>
<evidence type="ECO:0000313" key="4">
    <source>
        <dbReference type="EMBL" id="MBR0574919.1"/>
    </source>
</evidence>
<evidence type="ECO:0000259" key="3">
    <source>
        <dbReference type="Pfam" id="PF01156"/>
    </source>
</evidence>
<keyword evidence="1 4" id="KW-0378">Hydrolase</keyword>
<dbReference type="Proteomes" id="UP000675379">
    <property type="component" value="Unassembled WGS sequence"/>
</dbReference>
<dbReference type="InterPro" id="IPR023186">
    <property type="entry name" value="IUNH"/>
</dbReference>
<dbReference type="GO" id="GO:0006152">
    <property type="term" value="P:purine nucleoside catabolic process"/>
    <property type="evidence" value="ECO:0007669"/>
    <property type="project" value="TreeGrafter"/>
</dbReference>
<dbReference type="PANTHER" id="PTHR12304">
    <property type="entry name" value="INOSINE-URIDINE PREFERRING NUCLEOSIDE HYDROLASE"/>
    <property type="match status" value="1"/>
</dbReference>
<dbReference type="EMBL" id="JAGSCS010000001">
    <property type="protein sequence ID" value="MBR0574919.1"/>
    <property type="molecule type" value="Genomic_DNA"/>
</dbReference>
<dbReference type="RefSeq" id="WP_211799432.1">
    <property type="nucleotide sequence ID" value="NZ_JAGSCS010000001.1"/>
</dbReference>
<dbReference type="Gene3D" id="3.90.245.10">
    <property type="entry name" value="Ribonucleoside hydrolase-like"/>
    <property type="match status" value="1"/>
</dbReference>
<dbReference type="InterPro" id="IPR001910">
    <property type="entry name" value="Inosine/uridine_hydrolase_dom"/>
</dbReference>
<gene>
    <name evidence="4" type="ORF">KCG48_01055</name>
</gene>
<dbReference type="InterPro" id="IPR036452">
    <property type="entry name" value="Ribo_hydro-like"/>
</dbReference>
<keyword evidence="5" id="KW-1185">Reference proteome</keyword>
<dbReference type="SUPFAM" id="SSF53590">
    <property type="entry name" value="Nucleoside hydrolase"/>
    <property type="match status" value="1"/>
</dbReference>
<keyword evidence="2" id="KW-0326">Glycosidase</keyword>